<reference evidence="3" key="2">
    <citation type="journal article" date="2011" name="Proc. Natl. Acad. Sci. U.S.A.">
        <title>Obligate biotrophy features unraveled by the genomic analysis of rust fungi.</title>
        <authorList>
            <person name="Duplessis S."/>
            <person name="Cuomo C.A."/>
            <person name="Lin Y.-C."/>
            <person name="Aerts A."/>
            <person name="Tisserant E."/>
            <person name="Veneault-Fourrey C."/>
            <person name="Joly D.L."/>
            <person name="Hacquard S."/>
            <person name="Amselem J."/>
            <person name="Cantarel B.L."/>
            <person name="Chiu R."/>
            <person name="Coutinho P.M."/>
            <person name="Feau N."/>
            <person name="Field M."/>
            <person name="Frey P."/>
            <person name="Gelhaye E."/>
            <person name="Goldberg J."/>
            <person name="Grabherr M.G."/>
            <person name="Kodira C.D."/>
            <person name="Kohler A."/>
            <person name="Kuees U."/>
            <person name="Lindquist E.A."/>
            <person name="Lucas S.M."/>
            <person name="Mago R."/>
            <person name="Mauceli E."/>
            <person name="Morin E."/>
            <person name="Murat C."/>
            <person name="Pangilinan J.L."/>
            <person name="Park R."/>
            <person name="Pearson M."/>
            <person name="Quesneville H."/>
            <person name="Rouhier N."/>
            <person name="Sakthikumar S."/>
            <person name="Salamov A.A."/>
            <person name="Schmutz J."/>
            <person name="Selles B."/>
            <person name="Shapiro H."/>
            <person name="Tanguay P."/>
            <person name="Tuskan G.A."/>
            <person name="Henrissat B."/>
            <person name="Van de Peer Y."/>
            <person name="Rouze P."/>
            <person name="Ellis J.G."/>
            <person name="Dodds P.N."/>
            <person name="Schein J.E."/>
            <person name="Zhong S."/>
            <person name="Hamelin R.C."/>
            <person name="Grigoriev I.V."/>
            <person name="Szabo L.J."/>
            <person name="Martin F."/>
        </authorList>
    </citation>
    <scope>NUCLEOTIDE SEQUENCE [LARGE SCALE GENOMIC DNA]</scope>
    <source>
        <strain evidence="3">CRL 75-36-700-3 / race SCCL</strain>
    </source>
</reference>
<feature type="region of interest" description="Disordered" evidence="1">
    <location>
        <begin position="1"/>
        <end position="54"/>
    </location>
</feature>
<dbReference type="EMBL" id="DS178311">
    <property type="protein sequence ID" value="EFP88119.2"/>
    <property type="molecule type" value="Genomic_DNA"/>
</dbReference>
<name>E3KV19_PUCGT</name>
<dbReference type="Proteomes" id="UP000008783">
    <property type="component" value="Unassembled WGS sequence"/>
</dbReference>
<dbReference type="AlphaFoldDB" id="E3KV19"/>
<dbReference type="InParanoid" id="E3KV19"/>
<dbReference type="KEGG" id="pgr:PGTG_12566"/>
<feature type="compositionally biased region" description="Polar residues" evidence="1">
    <location>
        <begin position="1"/>
        <end position="12"/>
    </location>
</feature>
<evidence type="ECO:0000313" key="2">
    <source>
        <dbReference type="EMBL" id="EFP88119.2"/>
    </source>
</evidence>
<dbReference type="RefSeq" id="XP_003332538.2">
    <property type="nucleotide sequence ID" value="XM_003332490.2"/>
</dbReference>
<reference key="1">
    <citation type="submission" date="2007-01" db="EMBL/GenBank/DDBJ databases">
        <title>The Genome Sequence of Puccinia graminis f. sp. tritici Strain CRL 75-36-700-3.</title>
        <authorList>
            <consortium name="The Broad Institute Genome Sequencing Platform"/>
            <person name="Birren B."/>
            <person name="Lander E."/>
            <person name="Galagan J."/>
            <person name="Nusbaum C."/>
            <person name="Devon K."/>
            <person name="Cuomo C."/>
            <person name="Jaffe D."/>
            <person name="Butler J."/>
            <person name="Alvarez P."/>
            <person name="Gnerre S."/>
            <person name="Grabherr M."/>
            <person name="Mauceli E."/>
            <person name="Brockman W."/>
            <person name="Young S."/>
            <person name="LaButti K."/>
            <person name="Sykes S."/>
            <person name="DeCaprio D."/>
            <person name="Crawford M."/>
            <person name="Koehrsen M."/>
            <person name="Engels R."/>
            <person name="Montgomery P."/>
            <person name="Pearson M."/>
            <person name="Howarth C."/>
            <person name="Larson L."/>
            <person name="White J."/>
            <person name="Zeng Q."/>
            <person name="Kodira C."/>
            <person name="Yandava C."/>
            <person name="Alvarado L."/>
            <person name="O'Leary S."/>
            <person name="Szabo L."/>
            <person name="Dean R."/>
            <person name="Schein J."/>
        </authorList>
    </citation>
    <scope>NUCLEOTIDE SEQUENCE</scope>
    <source>
        <strain>CRL 75-36-700-3</strain>
    </source>
</reference>
<organism evidence="2 3">
    <name type="scientific">Puccinia graminis f. sp. tritici (strain CRL 75-36-700-3 / race SCCL)</name>
    <name type="common">Black stem rust fungus</name>
    <dbReference type="NCBI Taxonomy" id="418459"/>
    <lineage>
        <taxon>Eukaryota</taxon>
        <taxon>Fungi</taxon>
        <taxon>Dikarya</taxon>
        <taxon>Basidiomycota</taxon>
        <taxon>Pucciniomycotina</taxon>
        <taxon>Pucciniomycetes</taxon>
        <taxon>Pucciniales</taxon>
        <taxon>Pucciniaceae</taxon>
        <taxon>Puccinia</taxon>
    </lineage>
</organism>
<gene>
    <name evidence="2" type="ORF">PGTG_12566</name>
</gene>
<evidence type="ECO:0000313" key="3">
    <source>
        <dbReference type="Proteomes" id="UP000008783"/>
    </source>
</evidence>
<dbReference type="HOGENOM" id="CLU_2005024_0_0_1"/>
<protein>
    <submittedName>
        <fullName evidence="2">Uncharacterized protein</fullName>
    </submittedName>
</protein>
<proteinExistence type="predicted"/>
<dbReference type="GeneID" id="10535341"/>
<keyword evidence="3" id="KW-1185">Reference proteome</keyword>
<evidence type="ECO:0000256" key="1">
    <source>
        <dbReference type="SAM" id="MobiDB-lite"/>
    </source>
</evidence>
<accession>E3KV19</accession>
<sequence length="124" mass="13416">MSSHHNFTTTTPKMPVEKITADSPSKLPDKNSLAPVIPTTPAARIQSETPGEMVPARPIEHSTEATKQPTAAPKPSTLRLLIRYDPWIVDTILQLANPDIGKQALGSFSKPNALLGCHYPVDLV</sequence>
<dbReference type="VEuPathDB" id="FungiDB:PGTG_12566"/>